<evidence type="ECO:0000256" key="2">
    <source>
        <dbReference type="ARBA" id="ARBA00006285"/>
    </source>
</evidence>
<keyword evidence="4 7" id="KW-0378">Hydrolase</keyword>
<dbReference type="InterPro" id="IPR015883">
    <property type="entry name" value="Glyco_hydro_20_cat"/>
</dbReference>
<dbReference type="SUPFAM" id="SSF55545">
    <property type="entry name" value="beta-N-acetylhexosaminidase-like domain"/>
    <property type="match status" value="1"/>
</dbReference>
<dbReference type="InterPro" id="IPR025705">
    <property type="entry name" value="Beta_hexosaminidase_sua/sub"/>
</dbReference>
<sequence>MMMMNDDRKFLNKIEIHIDRIDCDQYPEFVDDTITTTNASSTNHDESYEIKVEAENGKCRIASKTIWGMIRALETFSQLFYMDKQNCMIVIDVVQVWDRPRFRYRSIMIDTARHYLPLWIILQNLDAMAYNKLNILHWHINDDQSFPFKSDLFPNISRLASYSNRHVYTKHDIQNIIKQARIRGIQVIVELNTPAHGHSLAKVFPAIMSGCNNIPVAAAAAAAAAAMETLNNPSSSQKIHSNIINPSCELTYEILEQILNEMHHLFPSNRIHLGMDDVSYECWSNDPNIRQFMGANRMHSFEKLEQYHLERMINITTKLKSKPIIWQDPFDKDIPIPAGTIVQVWKDHRLLDDDPRDWQFHVQKLLRFNHTVILSSCYFLNLIQYGQDWKQIYDCDPHDFDGFDEQQKQKYVIGGEACIWGEYIDQTNFMSRTWPRASAMAERLWSHMNDNSNYDDDVIVHHRLDGHRCRMLARGLPAQPISTGFCEHFDIWPNLMSYSNVPALYTIELKEKNNEQSISSFHSHISRMES</sequence>
<dbReference type="Gene3D" id="3.30.379.10">
    <property type="entry name" value="Chitobiase/beta-hexosaminidase domain 2-like"/>
    <property type="match status" value="1"/>
</dbReference>
<gene>
    <name evidence="10" type="ORF">HUG17_10305</name>
</gene>
<dbReference type="PANTHER" id="PTHR22600:SF21">
    <property type="entry name" value="BETA-HEXOSAMINIDASE A"/>
    <property type="match status" value="1"/>
</dbReference>
<dbReference type="AlphaFoldDB" id="A0A9D4NR87"/>
<evidence type="ECO:0000259" key="9">
    <source>
        <dbReference type="Pfam" id="PF14845"/>
    </source>
</evidence>
<dbReference type="EC" id="3.2.1.52" evidence="7"/>
<dbReference type="PIRSF" id="PIRSF001093">
    <property type="entry name" value="B-hxosamndse_ab_euk"/>
    <property type="match status" value="1"/>
</dbReference>
<name>A0A9D4NR87_DERFA</name>
<evidence type="ECO:0000256" key="4">
    <source>
        <dbReference type="ARBA" id="ARBA00022801"/>
    </source>
</evidence>
<evidence type="ECO:0000256" key="3">
    <source>
        <dbReference type="ARBA" id="ARBA00022729"/>
    </source>
</evidence>
<dbReference type="InterPro" id="IPR029019">
    <property type="entry name" value="HEX_eukaryotic_N"/>
</dbReference>
<comment type="catalytic activity">
    <reaction evidence="1 7">
        <text>Hydrolysis of terminal non-reducing N-acetyl-D-hexosamine residues in N-acetyl-beta-D-hexosaminides.</text>
        <dbReference type="EC" id="3.2.1.52"/>
    </reaction>
</comment>
<dbReference type="Proteomes" id="UP000828236">
    <property type="component" value="Unassembled WGS sequence"/>
</dbReference>
<dbReference type="PANTHER" id="PTHR22600">
    <property type="entry name" value="BETA-HEXOSAMINIDASE"/>
    <property type="match status" value="1"/>
</dbReference>
<dbReference type="GO" id="GO:0006689">
    <property type="term" value="P:ganglioside catabolic process"/>
    <property type="evidence" value="ECO:0007669"/>
    <property type="project" value="TreeGrafter"/>
</dbReference>
<dbReference type="InterPro" id="IPR029018">
    <property type="entry name" value="Hex-like_dom2"/>
</dbReference>
<protein>
    <recommendedName>
        <fullName evidence="7">Beta-hexosaminidase</fullName>
        <ecNumber evidence="7">3.2.1.52</ecNumber>
    </recommendedName>
</protein>
<dbReference type="PRINTS" id="PR00738">
    <property type="entry name" value="GLHYDRLASE20"/>
</dbReference>
<dbReference type="GO" id="GO:0004563">
    <property type="term" value="F:beta-N-acetylhexosaminidase activity"/>
    <property type="evidence" value="ECO:0007669"/>
    <property type="project" value="UniProtKB-EC"/>
</dbReference>
<evidence type="ECO:0000313" key="10">
    <source>
        <dbReference type="EMBL" id="KAH7636335.1"/>
    </source>
</evidence>
<dbReference type="EMBL" id="SDOV01000010">
    <property type="protein sequence ID" value="KAH7636335.1"/>
    <property type="molecule type" value="Genomic_DNA"/>
</dbReference>
<feature type="domain" description="Glycoside hydrolase family 20 catalytic" evidence="8">
    <location>
        <begin position="102"/>
        <end position="447"/>
    </location>
</feature>
<dbReference type="GO" id="GO:0030203">
    <property type="term" value="P:glycosaminoglycan metabolic process"/>
    <property type="evidence" value="ECO:0007669"/>
    <property type="project" value="TreeGrafter"/>
</dbReference>
<dbReference type="GO" id="GO:0016020">
    <property type="term" value="C:membrane"/>
    <property type="evidence" value="ECO:0007669"/>
    <property type="project" value="TreeGrafter"/>
</dbReference>
<dbReference type="InterPro" id="IPR017853">
    <property type="entry name" value="GH"/>
</dbReference>
<dbReference type="SUPFAM" id="SSF51445">
    <property type="entry name" value="(Trans)glycosidases"/>
    <property type="match status" value="1"/>
</dbReference>
<reference evidence="10" key="2">
    <citation type="journal article" date="2021" name="World Allergy Organ. J.">
        <title>Chromosome-level assembly of Dermatophagoides farinae genome and transcriptome reveals two novel allergens Der f 37 and Der f 39.</title>
        <authorList>
            <person name="Chen J."/>
            <person name="Cai Z."/>
            <person name="Fan D."/>
            <person name="Hu J."/>
            <person name="Hou Y."/>
            <person name="He Y."/>
            <person name="Zhang Z."/>
            <person name="Zhao Z."/>
            <person name="Gao P."/>
            <person name="Hu W."/>
            <person name="Sun J."/>
            <person name="Li J."/>
            <person name="Ji K."/>
        </authorList>
    </citation>
    <scope>NUCLEOTIDE SEQUENCE</scope>
    <source>
        <strain evidence="10">JKM2019</strain>
    </source>
</reference>
<accession>A0A9D4NR87</accession>
<keyword evidence="3" id="KW-0732">Signal</keyword>
<dbReference type="Gene3D" id="3.20.20.80">
    <property type="entry name" value="Glycosidases"/>
    <property type="match status" value="1"/>
</dbReference>
<dbReference type="Pfam" id="PF14845">
    <property type="entry name" value="Glycohydro_20b2"/>
    <property type="match status" value="1"/>
</dbReference>
<reference evidence="10" key="1">
    <citation type="submission" date="2020-06" db="EMBL/GenBank/DDBJ databases">
        <authorList>
            <person name="Ji K."/>
            <person name="Li J."/>
        </authorList>
    </citation>
    <scope>NUCLEOTIDE SEQUENCE</scope>
    <source>
        <strain evidence="10">JKM2019</strain>
        <tissue evidence="10">Whole body</tissue>
    </source>
</reference>
<evidence type="ECO:0000259" key="8">
    <source>
        <dbReference type="Pfam" id="PF00728"/>
    </source>
</evidence>
<dbReference type="Pfam" id="PF00728">
    <property type="entry name" value="Glyco_hydro_20"/>
    <property type="match status" value="1"/>
</dbReference>
<dbReference type="GO" id="GO:0005975">
    <property type="term" value="P:carbohydrate metabolic process"/>
    <property type="evidence" value="ECO:0007669"/>
    <property type="project" value="InterPro"/>
</dbReference>
<feature type="domain" description="Beta-hexosaminidase eukaryotic type N-terminal" evidence="9">
    <location>
        <begin position="33"/>
        <end position="79"/>
    </location>
</feature>
<evidence type="ECO:0000256" key="5">
    <source>
        <dbReference type="ARBA" id="ARBA00023180"/>
    </source>
</evidence>
<keyword evidence="5" id="KW-0325">Glycoprotein</keyword>
<dbReference type="GO" id="GO:0005764">
    <property type="term" value="C:lysosome"/>
    <property type="evidence" value="ECO:0007669"/>
    <property type="project" value="TreeGrafter"/>
</dbReference>
<evidence type="ECO:0000256" key="7">
    <source>
        <dbReference type="PIRNR" id="PIRNR001093"/>
    </source>
</evidence>
<comment type="similarity">
    <text evidence="2 7">Belongs to the glycosyl hydrolase 20 family.</text>
</comment>
<comment type="caution">
    <text evidence="10">The sequence shown here is derived from an EMBL/GenBank/DDBJ whole genome shotgun (WGS) entry which is preliminary data.</text>
</comment>
<keyword evidence="6 7" id="KW-0326">Glycosidase</keyword>
<dbReference type="FunFam" id="3.20.20.80:FF:000063">
    <property type="entry name" value="Beta-hexosaminidase"/>
    <property type="match status" value="1"/>
</dbReference>
<evidence type="ECO:0000256" key="1">
    <source>
        <dbReference type="ARBA" id="ARBA00001231"/>
    </source>
</evidence>
<organism evidence="10">
    <name type="scientific">Dermatophagoides farinae</name>
    <name type="common">American house dust mite</name>
    <dbReference type="NCBI Taxonomy" id="6954"/>
    <lineage>
        <taxon>Eukaryota</taxon>
        <taxon>Metazoa</taxon>
        <taxon>Ecdysozoa</taxon>
        <taxon>Arthropoda</taxon>
        <taxon>Chelicerata</taxon>
        <taxon>Arachnida</taxon>
        <taxon>Acari</taxon>
        <taxon>Acariformes</taxon>
        <taxon>Sarcoptiformes</taxon>
        <taxon>Astigmata</taxon>
        <taxon>Psoroptidia</taxon>
        <taxon>Analgoidea</taxon>
        <taxon>Pyroglyphidae</taxon>
        <taxon>Dermatophagoidinae</taxon>
        <taxon>Dermatophagoides</taxon>
    </lineage>
</organism>
<evidence type="ECO:0000256" key="6">
    <source>
        <dbReference type="ARBA" id="ARBA00023295"/>
    </source>
</evidence>
<proteinExistence type="inferred from homology"/>